<accession>A0A812NZ42</accession>
<comment type="caution">
    <text evidence="1">The sequence shown here is derived from an EMBL/GenBank/DDBJ whole genome shotgun (WGS) entry which is preliminary data.</text>
</comment>
<dbReference type="SUPFAM" id="SSF82199">
    <property type="entry name" value="SET domain"/>
    <property type="match status" value="1"/>
</dbReference>
<dbReference type="Proteomes" id="UP000604046">
    <property type="component" value="Unassembled WGS sequence"/>
</dbReference>
<organism evidence="1 2">
    <name type="scientific">Symbiodinium natans</name>
    <dbReference type="NCBI Taxonomy" id="878477"/>
    <lineage>
        <taxon>Eukaryota</taxon>
        <taxon>Sar</taxon>
        <taxon>Alveolata</taxon>
        <taxon>Dinophyceae</taxon>
        <taxon>Suessiales</taxon>
        <taxon>Symbiodiniaceae</taxon>
        <taxon>Symbiodinium</taxon>
    </lineage>
</organism>
<gene>
    <name evidence="1" type="ORF">SNAT2548_LOCUS17967</name>
</gene>
<reference evidence="1" key="1">
    <citation type="submission" date="2021-02" db="EMBL/GenBank/DDBJ databases">
        <authorList>
            <person name="Dougan E. K."/>
            <person name="Rhodes N."/>
            <person name="Thang M."/>
            <person name="Chan C."/>
        </authorList>
    </citation>
    <scope>NUCLEOTIDE SEQUENCE</scope>
</reference>
<dbReference type="Gene3D" id="2.170.270.10">
    <property type="entry name" value="SET domain"/>
    <property type="match status" value="1"/>
</dbReference>
<dbReference type="AlphaFoldDB" id="A0A812NZ42"/>
<dbReference type="EMBL" id="CAJNDS010002129">
    <property type="protein sequence ID" value="CAE7342987.1"/>
    <property type="molecule type" value="Genomic_DNA"/>
</dbReference>
<dbReference type="OrthoDB" id="411100at2759"/>
<sequence>MSFYESTMYHHTLSTQHSYKSRPDEIRVPHVPSLNRRDLVVKPSSIRGAGRGVFTGATAVCRGSILSQYMGWYDDEYGNFSSYNFGGIAGDPRVTDSSRGVAQLRNDAANIPSSVLRSKADLQKALLEYQESSAKCNVYLVERCGAFVAVAATDIGPGTELFFHYGEEYWIGELHKHAFSCHDIWLVRCIEDLVDQADSTVQLLRLEFDKRGNPKLLHHRSSKHASDDDCYRLIRHAFGGLSKWECDEIIACDFAGGILKGWRCESPYRRLLVETILNTACVYIVACVMGIRLGRDCGYGDCNSKEAMECKHFPSAIFAATPSMMLLPQQHAGDRARLAGLYLVPVDPQTMRSSYTWEEVNAAAASFERGLRFRFHFLEGSGTWLWIVIAPYMEVSYMRGVVIEWGSPQTKDIVFGTMAHFPCRSGMRRSLPVWLLLAVSSWRLRSLLLGRAFDRLCHQCGSIVDSFCLTVALQCGQRACVRRPETQSKQPLGRQLRHVSMVPELVLSEPGQVVALKMLEVSTLPFIKPRRQERHRALAHSPMSGPPDLAKQWLYGDGPGDNSVDRLVQAGKPAFSSIQRAKDLEANAPDMQVYEFSLPTLDLMGLGKATSSINLFGAIRNLDGPDADKYLDIGTFGNPRASIRFATGAEIGLPMFSLNVTGALSIEEDAISERRSQAVGWVSIEVQGEVPSVAGITLPEEVLRAAAKEACRQTCAYASRKLEVELSEDFASWRAARVRRERMKK</sequence>
<evidence type="ECO:0000313" key="1">
    <source>
        <dbReference type="EMBL" id="CAE7342987.1"/>
    </source>
</evidence>
<protein>
    <recommendedName>
        <fullName evidence="3">SET domain-containing protein</fullName>
    </recommendedName>
</protein>
<proteinExistence type="predicted"/>
<evidence type="ECO:0000313" key="2">
    <source>
        <dbReference type="Proteomes" id="UP000604046"/>
    </source>
</evidence>
<name>A0A812NZ42_9DINO</name>
<keyword evidence="2" id="KW-1185">Reference proteome</keyword>
<evidence type="ECO:0008006" key="3">
    <source>
        <dbReference type="Google" id="ProtNLM"/>
    </source>
</evidence>
<dbReference type="InterPro" id="IPR046341">
    <property type="entry name" value="SET_dom_sf"/>
</dbReference>